<dbReference type="Proteomes" id="UP000266389">
    <property type="component" value="Unassembled WGS sequence"/>
</dbReference>
<dbReference type="PRINTS" id="PR00081">
    <property type="entry name" value="GDHRDH"/>
</dbReference>
<reference evidence="2 3" key="1">
    <citation type="journal article" date="2011" name="ISME J.">
        <title>Community ecology of hot spring cyanobacterial mats: predominant populations and their functional potential.</title>
        <authorList>
            <person name="Klatt C.G."/>
            <person name="Wood J.M."/>
            <person name="Rusch D.B."/>
            <person name="Bateson M.M."/>
            <person name="Hamamura N."/>
            <person name="Heidelberg J.F."/>
            <person name="Grossman A.R."/>
            <person name="Bhaya D."/>
            <person name="Cohan F.M."/>
            <person name="Kuhl M."/>
            <person name="Bryant D.A."/>
            <person name="Ward D.M."/>
        </authorList>
    </citation>
    <scope>NUCLEOTIDE SEQUENCE [LARGE SCALE GENOMIC DNA]</scope>
    <source>
        <strain evidence="2">OS</strain>
    </source>
</reference>
<dbReference type="EMBL" id="PHFL01000026">
    <property type="protein sequence ID" value="RFM24819.1"/>
    <property type="molecule type" value="Genomic_DNA"/>
</dbReference>
<accession>A0A395M1Y9</accession>
<comment type="caution">
    <text evidence="2">The sequence shown here is derived from an EMBL/GenBank/DDBJ whole genome shotgun (WGS) entry which is preliminary data.</text>
</comment>
<dbReference type="Pfam" id="PF00106">
    <property type="entry name" value="adh_short"/>
    <property type="match status" value="1"/>
</dbReference>
<comment type="similarity">
    <text evidence="1">Belongs to the short-chain dehydrogenases/reductases (SDR) family.</text>
</comment>
<dbReference type="AlphaFoldDB" id="A0A395M1Y9"/>
<dbReference type="FunFam" id="3.40.50.720:FF:000084">
    <property type="entry name" value="Short-chain dehydrogenase reductase"/>
    <property type="match status" value="2"/>
</dbReference>
<evidence type="ECO:0000256" key="1">
    <source>
        <dbReference type="ARBA" id="ARBA00006484"/>
    </source>
</evidence>
<dbReference type="SUPFAM" id="SSF51735">
    <property type="entry name" value="NAD(P)-binding Rossmann-fold domains"/>
    <property type="match status" value="3"/>
</dbReference>
<dbReference type="PANTHER" id="PTHR42760">
    <property type="entry name" value="SHORT-CHAIN DEHYDROGENASES/REDUCTASES FAMILY MEMBER"/>
    <property type="match status" value="1"/>
</dbReference>
<dbReference type="Gene3D" id="3.40.50.720">
    <property type="entry name" value="NAD(P)-binding Rossmann-like Domain"/>
    <property type="match status" value="2"/>
</dbReference>
<organism evidence="2 3">
    <name type="scientific">Candidatus Thermochlorobacter aerophilus</name>
    <dbReference type="NCBI Taxonomy" id="1868324"/>
    <lineage>
        <taxon>Bacteria</taxon>
        <taxon>Pseudomonadati</taxon>
        <taxon>Chlorobiota</taxon>
        <taxon>Chlorobiia</taxon>
        <taxon>Chlorobiales</taxon>
        <taxon>Candidatus Thermochlorobacteriaceae</taxon>
        <taxon>Candidatus Thermochlorobacter</taxon>
    </lineage>
</organism>
<gene>
    <name evidence="2" type="ORF">D0433_04130</name>
</gene>
<dbReference type="GO" id="GO:0030497">
    <property type="term" value="P:fatty acid elongation"/>
    <property type="evidence" value="ECO:0007669"/>
    <property type="project" value="TreeGrafter"/>
</dbReference>
<dbReference type="InterPro" id="IPR002347">
    <property type="entry name" value="SDR_fam"/>
</dbReference>
<sequence length="1205" mass="134745">MSSRGRLSEKICLITGGAGNIGEIITKRFLEEGAICIITGRNREKLQNLKNKLFGAEKNGRSRSLYLLAFNAANPSEVHEAMQQVKREFGRIDVLVNNAGTAGPKQTLANLPFTQAELEALRQQGFADTETVFDAVGNILGITWLMTRAAFDVLSVGASVINVSTIFSRTEYFGRAAYSVPKSALNALTKHMARELGLSQKGIRLNIVYPGPIDTDRIRIVFSAMDKLKSQKEGATQEHFFDKMILQRESERGMTKIFPKAEDVANTILFLASDESKAFAGHAFEVTNGMQVAEESRTTLTSRPRLRISDGTGKKVLIIAGDQIDDAVGYAKRFLEAKSGVILVFQHPVYYERAKSEYPQLDIRHFDALDAESRHAFFTALLGDAPIDNVIVLPRCEKNFQNAYLLDTSDELAQKFLDQEIVGTLAVASSLAKFFVEEQDKLREAPRVVFISSPAYGRSVYHDILRAANEELIRIWRDEAATLKAQGKQKFEIVAHQLLRFTQKEENNFNLTAGFALELLNTAKKLEEINLYLPAYVEQPAQSGLVDSLYGMHLGKVAVITGGSQGIGGEIGRMLALAGARVVLAARREAELEAKRKQIVEEITRIGYSSPEERVAILPNVDVADENALNRLVEFTVRKFGRIDYLINNAGIAGAETMVVDMSLKDWRHTLKANLISNFSLMRKVLPLMKRQGYGYILNVSSYFGGEKYVAVPYPNRADYAASKAGQRALAESFAKFLGPELVINAIAPGPVEGRRLAGEGNQPGLFERRSRLILATKRINDLYAATIQALNDGAKIEDLLASMQHNSVDELLDGATVHQRLQMMAHHIRNTADSHSASYTHLMDKGIAEKFIERLKVGCYLTDPELGAKFLRDLPLPTEEFFSREFLLREAKKIHDGILSMLYLKRMPTEEDIALATVHYLAAGGVSGETFHPSGGLRFDRTVTEGELFGKPKQERLAQFEGKTIYIFSEYLFEEAARLTRAYIGEYKVKQVVLLTKSTYIAEQFRLRFPEWEKTGRLHVRAIGMQLEDAIDKAVADFGRPHAVVSMPFEPIPIKPLVADKSGNWENVFNERDFEELIENNLTFHFRIARKCSLLGEMQIVLVTPKTSQRSTDEEFALANFIKTTLHSLTATLGVENERLIHHAAVNQVDLTRRAKSEKPRTESEIEEELERFVTACLLTTAPLPTPEESRYRSRIYRGNAITV</sequence>
<dbReference type="GO" id="GO:0016616">
    <property type="term" value="F:oxidoreductase activity, acting on the CH-OH group of donors, NAD or NADP as acceptor"/>
    <property type="evidence" value="ECO:0007669"/>
    <property type="project" value="TreeGrafter"/>
</dbReference>
<dbReference type="PANTHER" id="PTHR42760:SF40">
    <property type="entry name" value="3-OXOACYL-[ACYL-CARRIER-PROTEIN] REDUCTASE, CHLOROPLASTIC"/>
    <property type="match status" value="1"/>
</dbReference>
<protein>
    <submittedName>
        <fullName evidence="2">SDR family NAD(P)-dependent oxidoreductase</fullName>
    </submittedName>
</protein>
<evidence type="ECO:0000313" key="3">
    <source>
        <dbReference type="Proteomes" id="UP000266389"/>
    </source>
</evidence>
<dbReference type="CDD" id="cd05233">
    <property type="entry name" value="SDR_c"/>
    <property type="match status" value="2"/>
</dbReference>
<dbReference type="PRINTS" id="PR00080">
    <property type="entry name" value="SDRFAMILY"/>
</dbReference>
<dbReference type="InterPro" id="IPR036291">
    <property type="entry name" value="NAD(P)-bd_dom_sf"/>
</dbReference>
<proteinExistence type="inferred from homology"/>
<dbReference type="Pfam" id="PF13561">
    <property type="entry name" value="adh_short_C2"/>
    <property type="match status" value="1"/>
</dbReference>
<evidence type="ECO:0000313" key="2">
    <source>
        <dbReference type="EMBL" id="RFM24819.1"/>
    </source>
</evidence>
<name>A0A395M1Y9_9BACT</name>